<organism evidence="7 8">
    <name type="scientific">Leeuwenhoekiella palythoae</name>
    <dbReference type="NCBI Taxonomy" id="573501"/>
    <lineage>
        <taxon>Bacteria</taxon>
        <taxon>Pseudomonadati</taxon>
        <taxon>Bacteroidota</taxon>
        <taxon>Flavobacteriia</taxon>
        <taxon>Flavobacteriales</taxon>
        <taxon>Flavobacteriaceae</taxon>
        <taxon>Leeuwenhoekiella</taxon>
    </lineage>
</organism>
<name>A0A1M5Y6Q6_9FLAO</name>
<evidence type="ECO:0000256" key="4">
    <source>
        <dbReference type="ARBA" id="ARBA00023172"/>
    </source>
</evidence>
<dbReference type="AlphaFoldDB" id="A0A1M5Y6Q6"/>
<keyword evidence="4" id="KW-0233">DNA recombination</keyword>
<dbReference type="GO" id="GO:0006310">
    <property type="term" value="P:DNA recombination"/>
    <property type="evidence" value="ECO:0007669"/>
    <property type="project" value="UniProtKB-KW"/>
</dbReference>
<dbReference type="InterPro" id="IPR003798">
    <property type="entry name" value="DNA_recombination_RmuC"/>
</dbReference>
<sequence length="445" mass="50969">MTESFLFLIIAFVALLGGTVLGYFIASLKQKTNTAILQERINLLQDQRNTFDQTRTDLLKKQDQLQEDKEFFQNELTARNVAFESLQHQFKEKTSELERLQEKFTKDFEIIANKILDEKSSKFTLQNKENLDTLLKPLQERISSFEKKVEETNKESLGRHSELRQQIKGLAELNLQMSKDADNLTKALKGDAKMQGNWGELILTRILEKSGLEKNREYTIQDSHLDEQGKRLQTDVLIHLPDGKKMIIDSKVSLTAFERYVSETEETQKAVYLKQHIASVKQHVATLSAKNYQQLLEESPDTVFMFIPIEPAFALASAHHPQLYEEAFNKNVIIVTPSTLLAALRLVENLWQNDRQKKNAIEIATHAGRLYDSFTLLTEELTKIGLQLDTVRNTYDRSMVKLTGKGNLINRVEKLRKLGAITSKQLDQKLLKSAEEDDATAKAND</sequence>
<dbReference type="Pfam" id="PF02646">
    <property type="entry name" value="RmuC"/>
    <property type="match status" value="1"/>
</dbReference>
<evidence type="ECO:0000313" key="8">
    <source>
        <dbReference type="Proteomes" id="UP000184240"/>
    </source>
</evidence>
<evidence type="ECO:0000256" key="1">
    <source>
        <dbReference type="ARBA" id="ARBA00003416"/>
    </source>
</evidence>
<evidence type="ECO:0000256" key="5">
    <source>
        <dbReference type="SAM" id="Coils"/>
    </source>
</evidence>
<comment type="similarity">
    <text evidence="2">Belongs to the RmuC family.</text>
</comment>
<dbReference type="EMBL" id="QOVN01000002">
    <property type="protein sequence ID" value="RXG30486.1"/>
    <property type="molecule type" value="Genomic_DNA"/>
</dbReference>
<dbReference type="RefSeq" id="WP_072982576.1">
    <property type="nucleotide sequence ID" value="NZ_FQXT01000003.1"/>
</dbReference>
<reference evidence="8" key="2">
    <citation type="submission" date="2016-11" db="EMBL/GenBank/DDBJ databases">
        <authorList>
            <person name="Varghese N."/>
            <person name="Submissions S."/>
        </authorList>
    </citation>
    <scope>NUCLEOTIDE SEQUENCE [LARGE SCALE GENOMIC DNA]</scope>
    <source>
        <strain evidence="8">DSM 19859</strain>
    </source>
</reference>
<protein>
    <submittedName>
        <fullName evidence="7">DNA recombination protein RmuC</fullName>
    </submittedName>
</protein>
<dbReference type="EMBL" id="FQXT01000003">
    <property type="protein sequence ID" value="SHI07173.1"/>
    <property type="molecule type" value="Genomic_DNA"/>
</dbReference>
<accession>A0A1M5Y6Q6</accession>
<feature type="coiled-coil region" evidence="5">
    <location>
        <begin position="55"/>
        <end position="103"/>
    </location>
</feature>
<keyword evidence="3 5" id="KW-0175">Coiled coil</keyword>
<dbReference type="PANTHER" id="PTHR30563">
    <property type="entry name" value="DNA RECOMBINATION PROTEIN RMUC"/>
    <property type="match status" value="1"/>
</dbReference>
<dbReference type="Proteomes" id="UP000290037">
    <property type="component" value="Unassembled WGS sequence"/>
</dbReference>
<proteinExistence type="inferred from homology"/>
<comment type="function">
    <text evidence="1">Involved in DNA recombination.</text>
</comment>
<dbReference type="STRING" id="573501.SAMN04487999_1942"/>
<dbReference type="OrthoDB" id="370725at2"/>
<reference evidence="6 9" key="3">
    <citation type="submission" date="2018-07" db="EMBL/GenBank/DDBJ databases">
        <title>Leeuwenhoekiella genomics.</title>
        <authorList>
            <person name="Tahon G."/>
            <person name="Willems A."/>
        </authorList>
    </citation>
    <scope>NUCLEOTIDE SEQUENCE [LARGE SCALE GENOMIC DNA]</scope>
    <source>
        <strain evidence="6 9">LMG 24856</strain>
    </source>
</reference>
<dbReference type="PANTHER" id="PTHR30563:SF0">
    <property type="entry name" value="DNA RECOMBINATION PROTEIN RMUC"/>
    <property type="match status" value="1"/>
</dbReference>
<dbReference type="Proteomes" id="UP000184240">
    <property type="component" value="Unassembled WGS sequence"/>
</dbReference>
<evidence type="ECO:0000313" key="6">
    <source>
        <dbReference type="EMBL" id="RXG30486.1"/>
    </source>
</evidence>
<keyword evidence="9" id="KW-1185">Reference proteome</keyword>
<reference evidence="7" key="1">
    <citation type="submission" date="2016-11" db="EMBL/GenBank/DDBJ databases">
        <authorList>
            <person name="Jaros S."/>
            <person name="Januszkiewicz K."/>
            <person name="Wedrychowicz H."/>
        </authorList>
    </citation>
    <scope>NUCLEOTIDE SEQUENCE [LARGE SCALE GENOMIC DNA]</scope>
    <source>
        <strain evidence="7">DSM 19859</strain>
    </source>
</reference>
<evidence type="ECO:0000313" key="9">
    <source>
        <dbReference type="Proteomes" id="UP000290037"/>
    </source>
</evidence>
<evidence type="ECO:0000256" key="2">
    <source>
        <dbReference type="ARBA" id="ARBA00009840"/>
    </source>
</evidence>
<evidence type="ECO:0000256" key="3">
    <source>
        <dbReference type="ARBA" id="ARBA00023054"/>
    </source>
</evidence>
<evidence type="ECO:0000313" key="7">
    <source>
        <dbReference type="EMBL" id="SHI07173.1"/>
    </source>
</evidence>
<gene>
    <name evidence="6" type="ORF">DSM01_1236</name>
    <name evidence="7" type="ORF">SAMN04487999_1942</name>
</gene>